<feature type="compositionally biased region" description="Low complexity" evidence="1">
    <location>
        <begin position="22"/>
        <end position="31"/>
    </location>
</feature>
<protein>
    <submittedName>
        <fullName evidence="2">Uncharacterized protein</fullName>
    </submittedName>
</protein>
<evidence type="ECO:0000256" key="1">
    <source>
        <dbReference type="SAM" id="MobiDB-lite"/>
    </source>
</evidence>
<accession>A0AAV1F9Y9</accession>
<feature type="compositionally biased region" description="Acidic residues" evidence="1">
    <location>
        <begin position="290"/>
        <end position="313"/>
    </location>
</feature>
<feature type="region of interest" description="Disordered" evidence="1">
    <location>
        <begin position="1"/>
        <end position="31"/>
    </location>
</feature>
<feature type="compositionally biased region" description="Polar residues" evidence="1">
    <location>
        <begin position="1"/>
        <end position="16"/>
    </location>
</feature>
<organism evidence="2 3">
    <name type="scientific">Xyrichtys novacula</name>
    <name type="common">Pearly razorfish</name>
    <name type="synonym">Hemipteronotus novacula</name>
    <dbReference type="NCBI Taxonomy" id="13765"/>
    <lineage>
        <taxon>Eukaryota</taxon>
        <taxon>Metazoa</taxon>
        <taxon>Chordata</taxon>
        <taxon>Craniata</taxon>
        <taxon>Vertebrata</taxon>
        <taxon>Euteleostomi</taxon>
        <taxon>Actinopterygii</taxon>
        <taxon>Neopterygii</taxon>
        <taxon>Teleostei</taxon>
        <taxon>Neoteleostei</taxon>
        <taxon>Acanthomorphata</taxon>
        <taxon>Eupercaria</taxon>
        <taxon>Labriformes</taxon>
        <taxon>Labridae</taxon>
        <taxon>Xyrichtys</taxon>
    </lineage>
</organism>
<name>A0AAV1F9Y9_XYRNO</name>
<dbReference type="EMBL" id="OY660869">
    <property type="protein sequence ID" value="CAJ1057805.1"/>
    <property type="molecule type" value="Genomic_DNA"/>
</dbReference>
<feature type="compositionally biased region" description="Polar residues" evidence="1">
    <location>
        <begin position="154"/>
        <end position="185"/>
    </location>
</feature>
<dbReference type="AlphaFoldDB" id="A0AAV1F9Y9"/>
<dbReference type="Proteomes" id="UP001178508">
    <property type="component" value="Chromosome 6"/>
</dbReference>
<gene>
    <name evidence="2" type="ORF">XNOV1_A027106</name>
</gene>
<evidence type="ECO:0000313" key="2">
    <source>
        <dbReference type="EMBL" id="CAJ1057805.1"/>
    </source>
</evidence>
<feature type="compositionally biased region" description="Basic and acidic residues" evidence="1">
    <location>
        <begin position="449"/>
        <end position="482"/>
    </location>
</feature>
<feature type="compositionally biased region" description="Polar residues" evidence="1">
    <location>
        <begin position="228"/>
        <end position="240"/>
    </location>
</feature>
<reference evidence="2" key="1">
    <citation type="submission" date="2023-08" db="EMBL/GenBank/DDBJ databases">
        <authorList>
            <person name="Alioto T."/>
            <person name="Alioto T."/>
            <person name="Gomez Garrido J."/>
        </authorList>
    </citation>
    <scope>NUCLEOTIDE SEQUENCE</scope>
</reference>
<proteinExistence type="predicted"/>
<sequence length="503" mass="56122">MSQRSISNKGNDNQSECACLRSTRSSGLSSSSKISMAVAMAKAKAEAAQARAAHSQREIELKVEQARIQANLDALNAEKDKDAAIAEANTLLAGLQDMGFEVRSEANDPHLQSKVQCVASYVSEQASLSNKSLSAKRESDNASPTCYSPHPQPTVITPSQLPNTSRAQAATPTETVQGQDPQPFQISGAPPKQGLYKPLNHSPTFQPREECSQQNFNMDPPCPALQSAHRTSNGASQDYPASTGDLIKYLALPRRTPEKKRANQARADGMLDDESQAAQAEGDGRGHREEEEEKEEEDDNENDVEEMEEDESDNTVSVNDNNYCEKESDEHEEGSRRSDEHKTARDLTGTSDHDVDFYRDTDSPRSRYEYDNYRSDTAELDVEGHFSEDEAWENNPDEEYDRYGLLSRRHVEKYIVENMGHRPYGDSLVTPSDMEDTTEADLPHNSFVDQRELFNHSDEHQTPRDLKGTSDRDADFYRDSNRLQDFSLGQKDPSQCGLGQCDP</sequence>
<feature type="region of interest" description="Disordered" evidence="1">
    <location>
        <begin position="421"/>
        <end position="503"/>
    </location>
</feature>
<evidence type="ECO:0000313" key="3">
    <source>
        <dbReference type="Proteomes" id="UP001178508"/>
    </source>
</evidence>
<keyword evidence="3" id="KW-1185">Reference proteome</keyword>
<feature type="region of interest" description="Disordered" evidence="1">
    <location>
        <begin position="131"/>
        <end position="373"/>
    </location>
</feature>
<feature type="compositionally biased region" description="Basic and acidic residues" evidence="1">
    <location>
        <begin position="323"/>
        <end position="373"/>
    </location>
</feature>